<proteinExistence type="predicted"/>
<comment type="caution">
    <text evidence="2">The sequence shown here is derived from an EMBL/GenBank/DDBJ whole genome shotgun (WGS) entry which is preliminary data.</text>
</comment>
<reference evidence="2 3" key="1">
    <citation type="submission" date="2020-08" db="EMBL/GenBank/DDBJ databases">
        <title>Genomic Encyclopedia of Type Strains, Phase III (KMG-III): the genomes of soil and plant-associated and newly described type strains.</title>
        <authorList>
            <person name="Whitman W."/>
        </authorList>
    </citation>
    <scope>NUCLEOTIDE SEQUENCE [LARGE SCALE GENOMIC DNA]</scope>
    <source>
        <strain evidence="2 3">CECT 8571</strain>
    </source>
</reference>
<sequence length="608" mass="68387">MNKRFVGLSAESKLDKARAYFRQGEYANVLTLFNVTAGPDILISLVIPSALRLGLKELALSCGLRYLESSNNKGLRFIELLGGFAGAGKLRWFFKGFTGQVSLRLSSQELVPLCQHLESSIGLVYLPEITCEIENFSVLDFNVVAGYCMQRGLYYTVISIADKNFQRCPELSKSLVLLESYLALNSYSKALSLFSSIAKNSESDTLIEKALDLSLLARNVASAEYYFNRLNLERPSAKSLYIRYQRDVKGVVEELSEIPTSGELFYKCIESVSGSDFDSLKERVFHKVSDCSDLYEISMYYYGLAKLARTLGYVGQYEDMIYQANNAQEQSNAKNGGRYSWPALKDSLAKLFSLSGQVLAGTSVLEVDGSGPIFVVGTPRSGTTIMASLLEKYVGYRNVGESEALEYTMQKYFHDLQRGWASFPPSADDVEDFRAEYAEFFEGDLKIIDKMPHNFQYVGLLQLFFPEARVIYMRRNPIDIMLSIFDKPFPLGHSYAVSLSSLGEFVGAVDEYMSALNTIFPGRFLVVDLEQVIEDEEAWLKSAMSFLNIELLERQNNTPVYKPTFTFSSQQVNKPLGRKDVDWTKFVSLYGKAQGAYQCRKRLGLPLS</sequence>
<dbReference type="Gene3D" id="3.40.50.300">
    <property type="entry name" value="P-loop containing nucleotide triphosphate hydrolases"/>
    <property type="match status" value="1"/>
</dbReference>
<dbReference type="Proteomes" id="UP000559987">
    <property type="component" value="Unassembled WGS sequence"/>
</dbReference>
<dbReference type="SUPFAM" id="SSF52540">
    <property type="entry name" value="P-loop containing nucleoside triphosphate hydrolases"/>
    <property type="match status" value="1"/>
</dbReference>
<dbReference type="PANTHER" id="PTHR12788">
    <property type="entry name" value="PROTEIN-TYROSINE SULFOTRANSFERASE 2"/>
    <property type="match status" value="1"/>
</dbReference>
<dbReference type="PANTHER" id="PTHR12788:SF10">
    <property type="entry name" value="PROTEIN-TYROSINE SULFOTRANSFERASE"/>
    <property type="match status" value="1"/>
</dbReference>
<accession>A0A839UN80</accession>
<dbReference type="GO" id="GO:0008476">
    <property type="term" value="F:protein-tyrosine sulfotransferase activity"/>
    <property type="evidence" value="ECO:0007669"/>
    <property type="project" value="InterPro"/>
</dbReference>
<name>A0A839UN80_9GAMM</name>
<gene>
    <name evidence="2" type="ORF">FHS30_002391</name>
</gene>
<evidence type="ECO:0000313" key="2">
    <source>
        <dbReference type="EMBL" id="MBB3169183.1"/>
    </source>
</evidence>
<dbReference type="AlphaFoldDB" id="A0A839UN80"/>
<dbReference type="RefSeq" id="WP_183910667.1">
    <property type="nucleotide sequence ID" value="NZ_JACHXZ010000003.1"/>
</dbReference>
<keyword evidence="1" id="KW-0808">Transferase</keyword>
<dbReference type="Pfam" id="PF13469">
    <property type="entry name" value="Sulfotransfer_3"/>
    <property type="match status" value="1"/>
</dbReference>
<dbReference type="InterPro" id="IPR026634">
    <property type="entry name" value="TPST-like"/>
</dbReference>
<dbReference type="InterPro" id="IPR027417">
    <property type="entry name" value="P-loop_NTPase"/>
</dbReference>
<evidence type="ECO:0000313" key="3">
    <source>
        <dbReference type="Proteomes" id="UP000559987"/>
    </source>
</evidence>
<organism evidence="2 3">
    <name type="scientific">Simiduia aestuariiviva</name>
    <dbReference type="NCBI Taxonomy" id="1510459"/>
    <lineage>
        <taxon>Bacteria</taxon>
        <taxon>Pseudomonadati</taxon>
        <taxon>Pseudomonadota</taxon>
        <taxon>Gammaproteobacteria</taxon>
        <taxon>Cellvibrionales</taxon>
        <taxon>Cellvibrionaceae</taxon>
        <taxon>Simiduia</taxon>
    </lineage>
</organism>
<dbReference type="EMBL" id="JACHXZ010000003">
    <property type="protein sequence ID" value="MBB3169183.1"/>
    <property type="molecule type" value="Genomic_DNA"/>
</dbReference>
<keyword evidence="3" id="KW-1185">Reference proteome</keyword>
<protein>
    <recommendedName>
        <fullName evidence="4">Sulfotransferase family protein</fullName>
    </recommendedName>
</protein>
<evidence type="ECO:0008006" key="4">
    <source>
        <dbReference type="Google" id="ProtNLM"/>
    </source>
</evidence>
<evidence type="ECO:0000256" key="1">
    <source>
        <dbReference type="ARBA" id="ARBA00022679"/>
    </source>
</evidence>